<organism evidence="2 3">
    <name type="scientific">Cylindrotheca closterium</name>
    <dbReference type="NCBI Taxonomy" id="2856"/>
    <lineage>
        <taxon>Eukaryota</taxon>
        <taxon>Sar</taxon>
        <taxon>Stramenopiles</taxon>
        <taxon>Ochrophyta</taxon>
        <taxon>Bacillariophyta</taxon>
        <taxon>Bacillariophyceae</taxon>
        <taxon>Bacillariophycidae</taxon>
        <taxon>Bacillariales</taxon>
        <taxon>Bacillariaceae</taxon>
        <taxon>Cylindrotheca</taxon>
    </lineage>
</organism>
<reference evidence="2" key="1">
    <citation type="submission" date="2023-08" db="EMBL/GenBank/DDBJ databases">
        <authorList>
            <person name="Audoor S."/>
            <person name="Bilcke G."/>
        </authorList>
    </citation>
    <scope>NUCLEOTIDE SEQUENCE</scope>
</reference>
<dbReference type="Proteomes" id="UP001295423">
    <property type="component" value="Unassembled WGS sequence"/>
</dbReference>
<name>A0AAD2CFC6_9STRA</name>
<comment type="caution">
    <text evidence="2">The sequence shown here is derived from an EMBL/GenBank/DDBJ whole genome shotgun (WGS) entry which is preliminary data.</text>
</comment>
<evidence type="ECO:0000259" key="1">
    <source>
        <dbReference type="Pfam" id="PF00650"/>
    </source>
</evidence>
<dbReference type="Gene3D" id="3.40.525.10">
    <property type="entry name" value="CRAL-TRIO lipid binding domain"/>
    <property type="match status" value="1"/>
</dbReference>
<proteinExistence type="predicted"/>
<keyword evidence="3" id="KW-1185">Reference proteome</keyword>
<protein>
    <recommendedName>
        <fullName evidence="1">CRAL-TRIO domain-containing protein</fullName>
    </recommendedName>
</protein>
<dbReference type="Pfam" id="PF00650">
    <property type="entry name" value="CRAL_TRIO"/>
    <property type="match status" value="1"/>
</dbReference>
<dbReference type="SUPFAM" id="SSF52087">
    <property type="entry name" value="CRAL/TRIO domain"/>
    <property type="match status" value="1"/>
</dbReference>
<evidence type="ECO:0000313" key="2">
    <source>
        <dbReference type="EMBL" id="CAJ1933081.1"/>
    </source>
</evidence>
<gene>
    <name evidence="2" type="ORF">CYCCA115_LOCUS3152</name>
</gene>
<dbReference type="InterPro" id="IPR036865">
    <property type="entry name" value="CRAL-TRIO_dom_sf"/>
</dbReference>
<sequence>MPSEARNQRLVDNICYVFNDMSRTEDNCRNGVAMVLNTKGFIDGRNHNEESISLFAKAIQGKLVPTKVRLILVVGATKRFDNSWKQMKELLSPEYVKRFQFISEDKLRDYLMDGYEQFLPNELKGGFRDCMEMAEDYSDLKMYEERSQED</sequence>
<dbReference type="InterPro" id="IPR001251">
    <property type="entry name" value="CRAL-TRIO_dom"/>
</dbReference>
<accession>A0AAD2CFC6</accession>
<dbReference type="AlphaFoldDB" id="A0AAD2CFC6"/>
<dbReference type="EMBL" id="CAKOGP040000236">
    <property type="protein sequence ID" value="CAJ1933081.1"/>
    <property type="molecule type" value="Genomic_DNA"/>
</dbReference>
<evidence type="ECO:0000313" key="3">
    <source>
        <dbReference type="Proteomes" id="UP001295423"/>
    </source>
</evidence>
<feature type="domain" description="CRAL-TRIO" evidence="1">
    <location>
        <begin position="6"/>
        <end position="111"/>
    </location>
</feature>